<protein>
    <submittedName>
        <fullName evidence="2">Uncharacterized protein</fullName>
    </submittedName>
</protein>
<sequence>MKDESDEMDQERQAKNLCLKAETVPSFSSQLNIPLERLKKEVESPETTKMSNWMSSFRNPESTFIPSDPQSAPTLSLTTYNIPPKVEIFKKNVNAIGIDLGTSRCCVAVSRTHSFETVGIENNGDRLMPSYISFIDKNDVPQCGQIVVDQLKYAAKSTIFDSKRLIGKEFEYIDPDPAWPFELANIDGMAGFQIQSKNGPMLLTPEEVSAVLLKHIKKEVEKFQGRILSKAIITIPAAFTESQKQITIKAAKMAEWSPRLLPEPIAAAFAYFNNHEYEENSTLLLFDLGGGTLDICLFKVINNSISIINQSGDSFLGGRDFDNLLFNYFYDRLEHEFGIIVRNDEKKKYKLLAECQKIKHYLSVRNEERLDVDEFALDNGNTILITRKMFEEKAKPLLFKIRTFVTTILKESGYQSSQISKILLVGGGCRMPMIKELLKNKFPDAKQCCEEQPEEVVAVGAAIHTALSLEAQKRSHIKIHMRCHRHCCLENFVIIIIIKHNNPPRPFFLKFTLAF</sequence>
<organism evidence="1 2">
    <name type="scientific">Panagrolaimus sp. PS1159</name>
    <dbReference type="NCBI Taxonomy" id="55785"/>
    <lineage>
        <taxon>Eukaryota</taxon>
        <taxon>Metazoa</taxon>
        <taxon>Ecdysozoa</taxon>
        <taxon>Nematoda</taxon>
        <taxon>Chromadorea</taxon>
        <taxon>Rhabditida</taxon>
        <taxon>Tylenchina</taxon>
        <taxon>Panagrolaimomorpha</taxon>
        <taxon>Panagrolaimoidea</taxon>
        <taxon>Panagrolaimidae</taxon>
        <taxon>Panagrolaimus</taxon>
    </lineage>
</organism>
<dbReference type="Proteomes" id="UP000887580">
    <property type="component" value="Unplaced"/>
</dbReference>
<evidence type="ECO:0000313" key="2">
    <source>
        <dbReference type="WBParaSite" id="PS1159_v2.g8698.t2"/>
    </source>
</evidence>
<accession>A0AC35GU75</accession>
<reference evidence="2" key="1">
    <citation type="submission" date="2022-11" db="UniProtKB">
        <authorList>
            <consortium name="WormBaseParasite"/>
        </authorList>
    </citation>
    <scope>IDENTIFICATION</scope>
</reference>
<proteinExistence type="predicted"/>
<evidence type="ECO:0000313" key="1">
    <source>
        <dbReference type="Proteomes" id="UP000887580"/>
    </source>
</evidence>
<dbReference type="WBParaSite" id="PS1159_v2.g8698.t2">
    <property type="protein sequence ID" value="PS1159_v2.g8698.t2"/>
    <property type="gene ID" value="PS1159_v2.g8698"/>
</dbReference>
<name>A0AC35GU75_9BILA</name>